<evidence type="ECO:0000313" key="1">
    <source>
        <dbReference type="EMBL" id="EQA35787.1"/>
    </source>
</evidence>
<proteinExistence type="predicted"/>
<reference evidence="1 2" key="1">
    <citation type="submission" date="2013-05" db="EMBL/GenBank/DDBJ databases">
        <authorList>
            <person name="Harkins D.M."/>
            <person name="Durkin A.S."/>
            <person name="Brinkac L.M."/>
            <person name="Haft D.H."/>
            <person name="Selengut J.D."/>
            <person name="Sanka R."/>
            <person name="DePew J."/>
            <person name="Purushe J."/>
            <person name="Hartskeerl R.A."/>
            <person name="Ahmed A."/>
            <person name="van der Linden H."/>
            <person name="Goris M.G.A."/>
            <person name="Vinetz J.M."/>
            <person name="Sutton G.G."/>
            <person name="Nierman W.C."/>
            <person name="Fouts D.E."/>
        </authorList>
    </citation>
    <scope>NUCLEOTIDE SEQUENCE [LARGE SCALE GENOMIC DNA]</scope>
    <source>
        <strain evidence="1 2">10</strain>
    </source>
</reference>
<sequence length="43" mass="4700">MNTESPGTIYLAEIDDLIESLITTAVGMERSHNVSKAVSVLFF</sequence>
<dbReference type="Proteomes" id="UP000018719">
    <property type="component" value="Unassembled WGS sequence"/>
</dbReference>
<organism evidence="1 2">
    <name type="scientific">Leptospira inadai serovar Lyme str. 10</name>
    <dbReference type="NCBI Taxonomy" id="1049790"/>
    <lineage>
        <taxon>Bacteria</taxon>
        <taxon>Pseudomonadati</taxon>
        <taxon>Spirochaetota</taxon>
        <taxon>Spirochaetia</taxon>
        <taxon>Leptospirales</taxon>
        <taxon>Leptospiraceae</taxon>
        <taxon>Leptospira</taxon>
    </lineage>
</organism>
<name>V6H9S1_9LEPT</name>
<gene>
    <name evidence="1" type="ORF">LEP1GSC047_0506</name>
</gene>
<evidence type="ECO:0000313" key="2">
    <source>
        <dbReference type="Proteomes" id="UP000018719"/>
    </source>
</evidence>
<dbReference type="STRING" id="1049790.LEP1GSC047_0506"/>
<dbReference type="AlphaFoldDB" id="V6H9S1"/>
<comment type="caution">
    <text evidence="1">The sequence shown here is derived from an EMBL/GenBank/DDBJ whole genome shotgun (WGS) entry which is preliminary data.</text>
</comment>
<protein>
    <submittedName>
        <fullName evidence="1">Uncharacterized protein</fullName>
    </submittedName>
</protein>
<accession>V6H9S1</accession>
<dbReference type="EMBL" id="AHMM02000024">
    <property type="protein sequence ID" value="EQA35787.1"/>
    <property type="molecule type" value="Genomic_DNA"/>
</dbReference>